<dbReference type="SUPFAM" id="SSF54695">
    <property type="entry name" value="POZ domain"/>
    <property type="match status" value="2"/>
</dbReference>
<dbReference type="PANTHER" id="PTHR10291">
    <property type="entry name" value="DEHYDRODOLICHYL DIPHOSPHATE SYNTHASE FAMILY MEMBER"/>
    <property type="match status" value="1"/>
</dbReference>
<dbReference type="InterPro" id="IPR011333">
    <property type="entry name" value="SKP1/BTB/POZ_sf"/>
</dbReference>
<reference evidence="3 4" key="1">
    <citation type="journal article" date="2017" name="Mol. Ecol.">
        <title>Comparative and population genomic landscape of Phellinus noxius: A hypervariable fungus causing root rot in trees.</title>
        <authorList>
            <person name="Chung C.L."/>
            <person name="Lee T.J."/>
            <person name="Akiba M."/>
            <person name="Lee H.H."/>
            <person name="Kuo T.H."/>
            <person name="Liu D."/>
            <person name="Ke H.M."/>
            <person name="Yokoi T."/>
            <person name="Roa M.B."/>
            <person name="Lu M.J."/>
            <person name="Chang Y.Y."/>
            <person name="Ann P.J."/>
            <person name="Tsai J.N."/>
            <person name="Chen C.Y."/>
            <person name="Tzean S.S."/>
            <person name="Ota Y."/>
            <person name="Hattori T."/>
            <person name="Sahashi N."/>
            <person name="Liou R.F."/>
            <person name="Kikuchi T."/>
            <person name="Tsai I.J."/>
        </authorList>
    </citation>
    <scope>NUCLEOTIDE SEQUENCE [LARGE SCALE GENOMIC DNA]</scope>
    <source>
        <strain evidence="3 4">FFPRI411160</strain>
    </source>
</reference>
<dbReference type="InterPro" id="IPR001441">
    <property type="entry name" value="UPP_synth-like"/>
</dbReference>
<keyword evidence="2" id="KW-0808">Transferase</keyword>
<dbReference type="GO" id="GO:1904423">
    <property type="term" value="C:dehydrodolichyl diphosphate synthase complex"/>
    <property type="evidence" value="ECO:0007669"/>
    <property type="project" value="TreeGrafter"/>
</dbReference>
<sequence length="635" mass="72524">MFPLFTLLVWLYTFFKERLERIAIKILSAGPIPKHVAFIMDGNRRYARGKHREVIHGHTQGFQTLKHLLKACLDLDIRCVSVYAFAIDNFKRSPEEVNGLLKLAKEKLYELCEKGELLDQYGVRLCVIGNKSLLPEDVLEAFNKAENLTKHNNRGILNLCMPYASDDEMTTAIRRTVKDTLDSGGKPSTITEDTIDANLMTSLSGSPPLDILVENTLFRVPRHAFEQESEVFKTMFSLPQGGLPSDGTSSENPIILNGITVKDFTCLLNALYPSISSLLPQGHMNMPTEDWISVLHLSRMWAFDRLRDLAVSKLDELDPVKKLQLACICGIEQWRRPALTKLVQRMEPLSKEDGDILGMETVIKVARARDRCLRNMLQNSYTYGSDEIWRRAAESAIDEVFNQCVDLEDGEHNPREINKFTSLAQDTTTTLDDDDDEQDLNLLQHPIYYISIVTFRVENTLFKVPQHVFEAESNVLGDLFLKHGKETTPMRIGLPGVSVYAFECFLKALYPIPISSNVPLNEDGWIHVLKLSCDWEFKKVKLLAMNNLESLGPVSKLELSKEKHIMESGWIYPAVSQLVQRREPLNEEEANKMGVPWFIKVNRVRESHQKLSMIPILPRVFLEVLIEREFKLKYS</sequence>
<dbReference type="Pfam" id="PF01255">
    <property type="entry name" value="Prenyltransf"/>
    <property type="match status" value="1"/>
</dbReference>
<accession>A0A286UW46</accession>
<dbReference type="InParanoid" id="A0A286UW46"/>
<keyword evidence="4" id="KW-1185">Reference proteome</keyword>
<name>A0A286UW46_9AGAM</name>
<dbReference type="GO" id="GO:0005783">
    <property type="term" value="C:endoplasmic reticulum"/>
    <property type="evidence" value="ECO:0007669"/>
    <property type="project" value="TreeGrafter"/>
</dbReference>
<dbReference type="GO" id="GO:0005811">
    <property type="term" value="C:lipid droplet"/>
    <property type="evidence" value="ECO:0007669"/>
    <property type="project" value="TreeGrafter"/>
</dbReference>
<proteinExistence type="inferred from homology"/>
<dbReference type="PANTHER" id="PTHR10291:SF43">
    <property type="entry name" value="DEHYDRODOLICHYL DIPHOSPHATE SYNTHASE COMPLEX SUBUNIT DHDDS"/>
    <property type="match status" value="1"/>
</dbReference>
<dbReference type="Gene3D" id="3.30.710.10">
    <property type="entry name" value="Potassium Channel Kv1.1, Chain A"/>
    <property type="match status" value="2"/>
</dbReference>
<dbReference type="CDD" id="cd00475">
    <property type="entry name" value="Cis_IPPS"/>
    <property type="match status" value="1"/>
</dbReference>
<dbReference type="SUPFAM" id="SSF64005">
    <property type="entry name" value="Undecaprenyl diphosphate synthase"/>
    <property type="match status" value="1"/>
</dbReference>
<evidence type="ECO:0000256" key="2">
    <source>
        <dbReference type="ARBA" id="ARBA00022679"/>
    </source>
</evidence>
<dbReference type="GO" id="GO:0016094">
    <property type="term" value="P:polyprenol biosynthetic process"/>
    <property type="evidence" value="ECO:0007669"/>
    <property type="project" value="TreeGrafter"/>
</dbReference>
<evidence type="ECO:0000256" key="1">
    <source>
        <dbReference type="ARBA" id="ARBA00005432"/>
    </source>
</evidence>
<dbReference type="GO" id="GO:0045547">
    <property type="term" value="F:ditrans,polycis-polyprenyl diphosphate synthase [(2E,6E)-farnesyl diphosphate specific] activity"/>
    <property type="evidence" value="ECO:0007669"/>
    <property type="project" value="TreeGrafter"/>
</dbReference>
<evidence type="ECO:0000313" key="3">
    <source>
        <dbReference type="EMBL" id="PAV23764.1"/>
    </source>
</evidence>
<dbReference type="Proteomes" id="UP000217199">
    <property type="component" value="Unassembled WGS sequence"/>
</dbReference>
<comment type="similarity">
    <text evidence="1">Belongs to the UPP synthase family.</text>
</comment>
<dbReference type="NCBIfam" id="TIGR00055">
    <property type="entry name" value="uppS"/>
    <property type="match status" value="1"/>
</dbReference>
<dbReference type="AlphaFoldDB" id="A0A286UW46"/>
<protein>
    <submittedName>
        <fullName evidence="3">Dehydrodolichyl diphosphate synthetase</fullName>
    </submittedName>
</protein>
<dbReference type="EMBL" id="NBII01000001">
    <property type="protein sequence ID" value="PAV23764.1"/>
    <property type="molecule type" value="Genomic_DNA"/>
</dbReference>
<dbReference type="GO" id="GO:0016020">
    <property type="term" value="C:membrane"/>
    <property type="evidence" value="ECO:0007669"/>
    <property type="project" value="TreeGrafter"/>
</dbReference>
<dbReference type="Gene3D" id="3.40.1180.10">
    <property type="entry name" value="Decaprenyl diphosphate synthase-like"/>
    <property type="match status" value="1"/>
</dbReference>
<dbReference type="InterPro" id="IPR036424">
    <property type="entry name" value="UPP_synth-like_sf"/>
</dbReference>
<dbReference type="OrthoDB" id="4173905at2759"/>
<dbReference type="STRING" id="2282107.A0A286UW46"/>
<dbReference type="CDD" id="cd18186">
    <property type="entry name" value="BTB_POZ_ZBTB_KLHL-like"/>
    <property type="match status" value="2"/>
</dbReference>
<organism evidence="3 4">
    <name type="scientific">Pyrrhoderma noxium</name>
    <dbReference type="NCBI Taxonomy" id="2282107"/>
    <lineage>
        <taxon>Eukaryota</taxon>
        <taxon>Fungi</taxon>
        <taxon>Dikarya</taxon>
        <taxon>Basidiomycota</taxon>
        <taxon>Agaricomycotina</taxon>
        <taxon>Agaricomycetes</taxon>
        <taxon>Hymenochaetales</taxon>
        <taxon>Hymenochaetaceae</taxon>
        <taxon>Pyrrhoderma</taxon>
    </lineage>
</organism>
<evidence type="ECO:0000313" key="4">
    <source>
        <dbReference type="Proteomes" id="UP000217199"/>
    </source>
</evidence>
<comment type="caution">
    <text evidence="3">The sequence shown here is derived from an EMBL/GenBank/DDBJ whole genome shotgun (WGS) entry which is preliminary data.</text>
</comment>
<gene>
    <name evidence="3" type="ORF">PNOK_0083200</name>
</gene>